<dbReference type="Pfam" id="PF06293">
    <property type="entry name" value="Kdo"/>
    <property type="match status" value="1"/>
</dbReference>
<dbReference type="SUPFAM" id="SSF56112">
    <property type="entry name" value="Protein kinase-like (PK-like)"/>
    <property type="match status" value="1"/>
</dbReference>
<dbReference type="Gene3D" id="1.10.510.10">
    <property type="entry name" value="Transferase(Phosphotransferase) domain 1"/>
    <property type="match status" value="1"/>
</dbReference>
<dbReference type="OrthoDB" id="2156052at2759"/>
<dbReference type="Proteomes" id="UP000799291">
    <property type="component" value="Unassembled WGS sequence"/>
</dbReference>
<keyword evidence="4" id="KW-1185">Reference proteome</keyword>
<dbReference type="GO" id="GO:0004672">
    <property type="term" value="F:protein kinase activity"/>
    <property type="evidence" value="ECO:0007669"/>
    <property type="project" value="InterPro"/>
</dbReference>
<protein>
    <recommendedName>
        <fullName evidence="2">Protein kinase domain-containing protein</fullName>
    </recommendedName>
</protein>
<dbReference type="PANTHER" id="PTHR37171:SF1">
    <property type="entry name" value="SERINE_THREONINE-PROTEIN KINASE YRZF-RELATED"/>
    <property type="match status" value="1"/>
</dbReference>
<dbReference type="Gene3D" id="3.30.200.20">
    <property type="entry name" value="Phosphorylase Kinase, domain 1"/>
    <property type="match status" value="1"/>
</dbReference>
<proteinExistence type="predicted"/>
<dbReference type="InterPro" id="IPR011009">
    <property type="entry name" value="Kinase-like_dom_sf"/>
</dbReference>
<gene>
    <name evidence="3" type="ORF">K458DRAFT_310146</name>
</gene>
<evidence type="ECO:0000313" key="3">
    <source>
        <dbReference type="EMBL" id="KAF2681106.1"/>
    </source>
</evidence>
<feature type="region of interest" description="Disordered" evidence="1">
    <location>
        <begin position="1"/>
        <end position="63"/>
    </location>
</feature>
<sequence>MAEQSPDYKKLREEEQRRREAAEQAQKEEQRRREEEQRRREEEQRRREAVEQAQDRAEEKTRKTTLPEFLDACHTHLHSGLTVQTDATLSTRGDPANATNKLRPENLVLWEDFPAQQAAIWDVLMASDFASERHFTSLHTLEESGEAILHKMMSSELDLHLFQRSTVDDPVTSIIERLYDQRTLRRTFGLKGSVQFENHANTLSPETELEEGIGSMTVSGAPRRRSPRLQARAQDNSQDRLESIAAPRARTARSSRPRADQFCVYNTSIQNRETRIAAYITEYKPPHKLPLGCIYEGLKDMELDEVVRCRETDTPRDRFRRLIAAVITQAFSYMVKLGVEYGCVCTGEAFIFLRVPDDPRTVHYFLSVPKGDVGGTTGWAPDSDGPNRLHLTAVGQILAFTLQALKTPPRSHQWRVEAASRLNSWEVVYEDLLDAIPEEDAPSSEYRPPQHDGLLRMSPVQLRRRHTPTSSPSCARPQDQHAASDEDPDSDTPSRRRPSPQRVSRAHATSSSSSSSSPSQSSRRGRSGRYCTQNCLLGLVNGGPLDMTCPNVRDHGQSYHQIDRPTFLTCIRQQLSSDLDTDCKPVSLPGACGVLFRVRLKSHGYTVAAKSTPIDFVPRLQHEAAVYDLLRPIQGIHVPVHLGNIDLATPYYYEGICELVHMMFLSFGGKRISQCLTTENRPLITQQVNYSARAIHNLGVLHKDLEPRNILWNEETGRVMVIDFERAEVVKPRTVLGVISPNRKRKRGSAASMTKQGVDDVFVRERRRATTELRGLTSLAFSHPGL</sequence>
<name>A0A6G1IS80_9PLEO</name>
<evidence type="ECO:0000313" key="4">
    <source>
        <dbReference type="Proteomes" id="UP000799291"/>
    </source>
</evidence>
<reference evidence="3" key="1">
    <citation type="journal article" date="2020" name="Stud. Mycol.">
        <title>101 Dothideomycetes genomes: a test case for predicting lifestyles and emergence of pathogens.</title>
        <authorList>
            <person name="Haridas S."/>
            <person name="Albert R."/>
            <person name="Binder M."/>
            <person name="Bloem J."/>
            <person name="Labutti K."/>
            <person name="Salamov A."/>
            <person name="Andreopoulos B."/>
            <person name="Baker S."/>
            <person name="Barry K."/>
            <person name="Bills G."/>
            <person name="Bluhm B."/>
            <person name="Cannon C."/>
            <person name="Castanera R."/>
            <person name="Culley D."/>
            <person name="Daum C."/>
            <person name="Ezra D."/>
            <person name="Gonzalez J."/>
            <person name="Henrissat B."/>
            <person name="Kuo A."/>
            <person name="Liang C."/>
            <person name="Lipzen A."/>
            <person name="Lutzoni F."/>
            <person name="Magnuson J."/>
            <person name="Mondo S."/>
            <person name="Nolan M."/>
            <person name="Ohm R."/>
            <person name="Pangilinan J."/>
            <person name="Park H.-J."/>
            <person name="Ramirez L."/>
            <person name="Alfaro M."/>
            <person name="Sun H."/>
            <person name="Tritt A."/>
            <person name="Yoshinaga Y."/>
            <person name="Zwiers L.-H."/>
            <person name="Turgeon B."/>
            <person name="Goodwin S."/>
            <person name="Spatafora J."/>
            <person name="Crous P."/>
            <person name="Grigoriev I."/>
        </authorList>
    </citation>
    <scope>NUCLEOTIDE SEQUENCE</scope>
    <source>
        <strain evidence="3">CBS 122367</strain>
    </source>
</reference>
<dbReference type="InterPro" id="IPR000719">
    <property type="entry name" value="Prot_kinase_dom"/>
</dbReference>
<feature type="region of interest" description="Disordered" evidence="1">
    <location>
        <begin position="217"/>
        <end position="241"/>
    </location>
</feature>
<dbReference type="GO" id="GO:0005524">
    <property type="term" value="F:ATP binding"/>
    <property type="evidence" value="ECO:0007669"/>
    <property type="project" value="InterPro"/>
</dbReference>
<evidence type="ECO:0000259" key="2">
    <source>
        <dbReference type="PROSITE" id="PS50011"/>
    </source>
</evidence>
<feature type="domain" description="Protein kinase" evidence="2">
    <location>
        <begin position="581"/>
        <end position="786"/>
    </location>
</feature>
<evidence type="ECO:0000256" key="1">
    <source>
        <dbReference type="SAM" id="MobiDB-lite"/>
    </source>
</evidence>
<dbReference type="AlphaFoldDB" id="A0A6G1IS80"/>
<feature type="compositionally biased region" description="Low complexity" evidence="1">
    <location>
        <begin position="510"/>
        <end position="522"/>
    </location>
</feature>
<dbReference type="InterPro" id="IPR052396">
    <property type="entry name" value="Meiotic_Drive_Suppr_Kinase"/>
</dbReference>
<accession>A0A6G1IS80</accession>
<dbReference type="PANTHER" id="PTHR37171">
    <property type="entry name" value="SERINE/THREONINE-PROTEIN KINASE YRZF-RELATED"/>
    <property type="match status" value="1"/>
</dbReference>
<feature type="compositionally biased region" description="Basic and acidic residues" evidence="1">
    <location>
        <begin position="1"/>
        <end position="62"/>
    </location>
</feature>
<dbReference type="PROSITE" id="PS50011">
    <property type="entry name" value="PROTEIN_KINASE_DOM"/>
    <property type="match status" value="1"/>
</dbReference>
<organism evidence="3 4">
    <name type="scientific">Lentithecium fluviatile CBS 122367</name>
    <dbReference type="NCBI Taxonomy" id="1168545"/>
    <lineage>
        <taxon>Eukaryota</taxon>
        <taxon>Fungi</taxon>
        <taxon>Dikarya</taxon>
        <taxon>Ascomycota</taxon>
        <taxon>Pezizomycotina</taxon>
        <taxon>Dothideomycetes</taxon>
        <taxon>Pleosporomycetidae</taxon>
        <taxon>Pleosporales</taxon>
        <taxon>Massarineae</taxon>
        <taxon>Lentitheciaceae</taxon>
        <taxon>Lentithecium</taxon>
    </lineage>
</organism>
<dbReference type="EMBL" id="MU005593">
    <property type="protein sequence ID" value="KAF2681106.1"/>
    <property type="molecule type" value="Genomic_DNA"/>
</dbReference>
<feature type="region of interest" description="Disordered" evidence="1">
    <location>
        <begin position="462"/>
        <end position="527"/>
    </location>
</feature>